<dbReference type="InterPro" id="IPR038297">
    <property type="entry name" value="CcmH/CycL/NrfF/Ccl2_sf"/>
</dbReference>
<keyword evidence="5" id="KW-0201">Cytochrome c-type biogenesis</keyword>
<feature type="transmembrane region" description="Helical" evidence="7">
    <location>
        <begin position="125"/>
        <end position="146"/>
    </location>
</feature>
<feature type="signal peptide" evidence="7">
    <location>
        <begin position="1"/>
        <end position="39"/>
    </location>
</feature>
<dbReference type="AlphaFoldDB" id="A0A317QCT9"/>
<keyword evidence="3 7" id="KW-0479">Metal-binding</keyword>
<dbReference type="PANTHER" id="PTHR47870:SF1">
    <property type="entry name" value="CYTOCHROME C-TYPE BIOGENESIS PROTEIN CCMH"/>
    <property type="match status" value="1"/>
</dbReference>
<dbReference type="Pfam" id="PF03918">
    <property type="entry name" value="CcmH"/>
    <property type="match status" value="1"/>
</dbReference>
<sequence length="175" mass="19642">MTTGTLSIPPHSTWRQLFSSLFISFSLVLVLALSSQAQAQVSLEQYKFDDPAQETLFRELINELRCPKCQNQTIADSDAPLAKDLRDRTYLMVKDGATKQQVVDYMVARYGDFAYYRPPVRTSTLVLWLGPLAVVLVGAAVVLWRVRSGSEEAQLSEAELAQLARLQTDKQDKSE</sequence>
<dbReference type="RefSeq" id="WP_110074929.1">
    <property type="nucleotide sequence ID" value="NZ_QGTT01000001.1"/>
</dbReference>
<comment type="caution">
    <text evidence="9">The sequence shown here is derived from an EMBL/GenBank/DDBJ whole genome shotgun (WGS) entry which is preliminary data.</text>
</comment>
<keyword evidence="7" id="KW-0472">Membrane</keyword>
<name>A0A317QCT9_9GAMM</name>
<evidence type="ECO:0000313" key="10">
    <source>
        <dbReference type="Proteomes" id="UP000246964"/>
    </source>
</evidence>
<feature type="chain" id="PRO_5016189430" description="Cytochrome c-type biogenesis protein" evidence="7">
    <location>
        <begin position="40"/>
        <end position="175"/>
    </location>
</feature>
<reference evidence="9 10" key="1">
    <citation type="submission" date="2018-05" db="EMBL/GenBank/DDBJ databases">
        <title>Freshwater and sediment microbial communities from various areas in North America, analyzing microbe dynamics in response to fracking.</title>
        <authorList>
            <person name="Lamendella R."/>
        </authorList>
    </citation>
    <scope>NUCLEOTIDE SEQUENCE [LARGE SCALE GENOMIC DNA]</scope>
    <source>
        <strain evidence="9 10">125B1</strain>
    </source>
</reference>
<dbReference type="EMBL" id="QGTT01000001">
    <property type="protein sequence ID" value="PWW16191.1"/>
    <property type="molecule type" value="Genomic_DNA"/>
</dbReference>
<gene>
    <name evidence="9" type="ORF">DET45_101299</name>
</gene>
<dbReference type="GO" id="GO:0046872">
    <property type="term" value="F:metal ion binding"/>
    <property type="evidence" value="ECO:0007669"/>
    <property type="project" value="UniProtKB-KW"/>
</dbReference>
<dbReference type="CDD" id="cd16378">
    <property type="entry name" value="CcmH_N"/>
    <property type="match status" value="1"/>
</dbReference>
<keyword evidence="7" id="KW-1133">Transmembrane helix</keyword>
<dbReference type="PANTHER" id="PTHR47870">
    <property type="entry name" value="CYTOCHROME C-TYPE BIOGENESIS PROTEIN CCMH"/>
    <property type="match status" value="1"/>
</dbReference>
<proteinExistence type="inferred from homology"/>
<dbReference type="OrthoDB" id="9804975at2"/>
<comment type="function">
    <text evidence="7">Possible subunit of a heme lyase.</text>
</comment>
<keyword evidence="10" id="KW-1185">Reference proteome</keyword>
<accession>A0A317QCT9</accession>
<evidence type="ECO:0000313" key="9">
    <source>
        <dbReference type="EMBL" id="PWW16191.1"/>
    </source>
</evidence>
<dbReference type="Gene3D" id="1.10.8.640">
    <property type="entry name" value="Cytochrome C biogenesis protein"/>
    <property type="match status" value="1"/>
</dbReference>
<dbReference type="GO" id="GO:0005886">
    <property type="term" value="C:plasma membrane"/>
    <property type="evidence" value="ECO:0007669"/>
    <property type="project" value="TreeGrafter"/>
</dbReference>
<comment type="similarity">
    <text evidence="1 7">Belongs to the CcmH/CycL/Ccl2/NrfF family.</text>
</comment>
<evidence type="ECO:0000256" key="1">
    <source>
        <dbReference type="ARBA" id="ARBA00010342"/>
    </source>
</evidence>
<evidence type="ECO:0000256" key="5">
    <source>
        <dbReference type="ARBA" id="ARBA00022748"/>
    </source>
</evidence>
<protein>
    <recommendedName>
        <fullName evidence="7">Cytochrome c-type biogenesis protein</fullName>
    </recommendedName>
</protein>
<evidence type="ECO:0000256" key="3">
    <source>
        <dbReference type="ARBA" id="ARBA00022723"/>
    </source>
</evidence>
<dbReference type="Proteomes" id="UP000246964">
    <property type="component" value="Unassembled WGS sequence"/>
</dbReference>
<feature type="domain" description="CcmH/CycL/Ccl2/NrfF N-terminal" evidence="8">
    <location>
        <begin position="29"/>
        <end position="166"/>
    </location>
</feature>
<evidence type="ECO:0000259" key="8">
    <source>
        <dbReference type="Pfam" id="PF03918"/>
    </source>
</evidence>
<keyword evidence="2 7" id="KW-0349">Heme</keyword>
<evidence type="ECO:0000256" key="2">
    <source>
        <dbReference type="ARBA" id="ARBA00022617"/>
    </source>
</evidence>
<keyword evidence="4 7" id="KW-0732">Signal</keyword>
<dbReference type="FunFam" id="1.10.8.640:FF:000001">
    <property type="entry name" value="Cytochrome c-type biogenesis protein"/>
    <property type="match status" value="1"/>
</dbReference>
<organism evidence="9 10">
    <name type="scientific">Pseudidiomarina maritima</name>
    <dbReference type="NCBI Taxonomy" id="519453"/>
    <lineage>
        <taxon>Bacteria</taxon>
        <taxon>Pseudomonadati</taxon>
        <taxon>Pseudomonadota</taxon>
        <taxon>Gammaproteobacteria</taxon>
        <taxon>Alteromonadales</taxon>
        <taxon>Idiomarinaceae</taxon>
        <taxon>Pseudidiomarina</taxon>
    </lineage>
</organism>
<keyword evidence="7" id="KW-0812">Transmembrane</keyword>
<dbReference type="InterPro" id="IPR051263">
    <property type="entry name" value="C-type_cytochrome_biogenesis"/>
</dbReference>
<keyword evidence="6 7" id="KW-0408">Iron</keyword>
<dbReference type="InterPro" id="IPR005616">
    <property type="entry name" value="CcmH/CycL/Ccl2/NrfF_N"/>
</dbReference>
<evidence type="ECO:0000256" key="7">
    <source>
        <dbReference type="RuleBase" id="RU364112"/>
    </source>
</evidence>
<evidence type="ECO:0000256" key="6">
    <source>
        <dbReference type="ARBA" id="ARBA00023004"/>
    </source>
</evidence>
<dbReference type="GO" id="GO:0017004">
    <property type="term" value="P:cytochrome complex assembly"/>
    <property type="evidence" value="ECO:0007669"/>
    <property type="project" value="UniProtKB-KW"/>
</dbReference>
<evidence type="ECO:0000256" key="4">
    <source>
        <dbReference type="ARBA" id="ARBA00022729"/>
    </source>
</evidence>